<evidence type="ECO:0000313" key="3">
    <source>
        <dbReference type="Proteomes" id="UP001623348"/>
    </source>
</evidence>
<keyword evidence="1" id="KW-0812">Transmembrane</keyword>
<feature type="transmembrane region" description="Helical" evidence="1">
    <location>
        <begin position="132"/>
        <end position="155"/>
    </location>
</feature>
<dbReference type="InterPro" id="IPR018184">
    <property type="entry name" value="Integrin_alpha_C_CS"/>
</dbReference>
<keyword evidence="3" id="KW-1185">Reference proteome</keyword>
<dbReference type="Proteomes" id="UP001623348">
    <property type="component" value="Unassembled WGS sequence"/>
</dbReference>
<dbReference type="AlphaFoldDB" id="A0ABC9XJY2"/>
<dbReference type="PANTHER" id="PTHR23220:SF79">
    <property type="entry name" value="INTEGRIN ALPHA-E"/>
    <property type="match status" value="1"/>
</dbReference>
<dbReference type="EMBL" id="BAAFJT010000019">
    <property type="protein sequence ID" value="GAB0198008.1"/>
    <property type="molecule type" value="Genomic_DNA"/>
</dbReference>
<dbReference type="GO" id="GO:0007229">
    <property type="term" value="P:integrin-mediated signaling pathway"/>
    <property type="evidence" value="ECO:0007669"/>
    <property type="project" value="UniProtKB-KW"/>
</dbReference>
<gene>
    <name evidence="2" type="ORF">GRJ2_002266200</name>
</gene>
<evidence type="ECO:0000256" key="1">
    <source>
        <dbReference type="SAM" id="Phobius"/>
    </source>
</evidence>
<keyword evidence="2" id="KW-0401">Integrin</keyword>
<dbReference type="PANTHER" id="PTHR23220">
    <property type="entry name" value="INTEGRIN ALPHA"/>
    <property type="match status" value="1"/>
</dbReference>
<sequence>MAPPPDGSAPGWPRPPRFWRPAVNVQFQEVTECGVSDELVPGHRHYSGGTEQEGTWDVWYQCVHCSIQTDRDNVTVTAELSLNDSHQFLKRKTVLLVPGKITFNRKLYLGLKEENHKAEIMLVFLKDEVFDVLPVVIGSCIGGLLLLAFIILLLWKCGFFKRNYKAMMEQEDTS</sequence>
<proteinExistence type="predicted"/>
<accession>A0ABC9XJY2</accession>
<dbReference type="Gene3D" id="1.20.5.930">
    <property type="entry name" value="Bicelle-embedded integrin alpha(iib) transmembrane segment"/>
    <property type="match status" value="1"/>
</dbReference>
<dbReference type="Pfam" id="PF00357">
    <property type="entry name" value="Integrin_alpha"/>
    <property type="match status" value="1"/>
</dbReference>
<name>A0ABC9XJY2_GRUJA</name>
<reference evidence="2 3" key="1">
    <citation type="submission" date="2024-06" db="EMBL/GenBank/DDBJ databases">
        <title>The draft genome of Grus japonensis, version 3.</title>
        <authorList>
            <person name="Nabeshima K."/>
            <person name="Suzuki S."/>
            <person name="Onuma M."/>
        </authorList>
    </citation>
    <scope>NUCLEOTIDE SEQUENCE [LARGE SCALE GENOMIC DNA]</scope>
    <source>
        <strain evidence="2 3">451A</strain>
    </source>
</reference>
<organism evidence="2 3">
    <name type="scientific">Grus japonensis</name>
    <name type="common">Japanese crane</name>
    <name type="synonym">Red-crowned crane</name>
    <dbReference type="NCBI Taxonomy" id="30415"/>
    <lineage>
        <taxon>Eukaryota</taxon>
        <taxon>Metazoa</taxon>
        <taxon>Chordata</taxon>
        <taxon>Craniata</taxon>
        <taxon>Vertebrata</taxon>
        <taxon>Euteleostomi</taxon>
        <taxon>Archelosauria</taxon>
        <taxon>Archosauria</taxon>
        <taxon>Dinosauria</taxon>
        <taxon>Saurischia</taxon>
        <taxon>Theropoda</taxon>
        <taxon>Coelurosauria</taxon>
        <taxon>Aves</taxon>
        <taxon>Neognathae</taxon>
        <taxon>Neoaves</taxon>
        <taxon>Gruiformes</taxon>
        <taxon>Gruidae</taxon>
        <taxon>Grus</taxon>
    </lineage>
</organism>
<comment type="caution">
    <text evidence="2">The sequence shown here is derived from an EMBL/GenBank/DDBJ whole genome shotgun (WGS) entry which is preliminary data.</text>
</comment>
<evidence type="ECO:0000313" key="2">
    <source>
        <dbReference type="EMBL" id="GAB0198008.1"/>
    </source>
</evidence>
<keyword evidence="1" id="KW-0472">Membrane</keyword>
<protein>
    <submittedName>
        <fullName evidence="2">Integrin alpha-E</fullName>
    </submittedName>
</protein>
<dbReference type="PROSITE" id="PS00242">
    <property type="entry name" value="INTEGRIN_ALPHA"/>
    <property type="match status" value="1"/>
</dbReference>
<keyword evidence="1" id="KW-1133">Transmembrane helix</keyword>